<sequence>MKSFTLHHFLTLAASSLSLLSFVSPQSTTGSVQASGSNQPSPSLQRTTSTTTSVGIGPNHQPTTAIVVTTFDITPAPAATGNSSGTGNNTASTNGTAAGNATASPSTSTPSNFPTAPANVDGGGNGPNGAPSPGASSPNGVYGPPDSFTAAAMMLRANAALLGAIGMAIGGWLVLA</sequence>
<reference evidence="4 5" key="1">
    <citation type="submission" date="2018-06" db="EMBL/GenBank/DDBJ databases">
        <title>A transcriptomic atlas of mushroom development highlights an independent origin of complex multicellularity.</title>
        <authorList>
            <consortium name="DOE Joint Genome Institute"/>
            <person name="Krizsan K."/>
            <person name="Almasi E."/>
            <person name="Merenyi Z."/>
            <person name="Sahu N."/>
            <person name="Viragh M."/>
            <person name="Koszo T."/>
            <person name="Mondo S."/>
            <person name="Kiss B."/>
            <person name="Balint B."/>
            <person name="Kues U."/>
            <person name="Barry K."/>
            <person name="Hegedus J.C."/>
            <person name="Henrissat B."/>
            <person name="Johnson J."/>
            <person name="Lipzen A."/>
            <person name="Ohm R."/>
            <person name="Nagy I."/>
            <person name="Pangilinan J."/>
            <person name="Yan J."/>
            <person name="Xiong Y."/>
            <person name="Grigoriev I.V."/>
            <person name="Hibbett D.S."/>
            <person name="Nagy L.G."/>
        </authorList>
    </citation>
    <scope>NUCLEOTIDE SEQUENCE [LARGE SCALE GENOMIC DNA]</scope>
    <source>
        <strain evidence="4 5">SZMC22713</strain>
    </source>
</reference>
<proteinExistence type="predicted"/>
<organism evidence="4 5">
    <name type="scientific">Rickenella mellea</name>
    <dbReference type="NCBI Taxonomy" id="50990"/>
    <lineage>
        <taxon>Eukaryota</taxon>
        <taxon>Fungi</taxon>
        <taxon>Dikarya</taxon>
        <taxon>Basidiomycota</taxon>
        <taxon>Agaricomycotina</taxon>
        <taxon>Agaricomycetes</taxon>
        <taxon>Hymenochaetales</taxon>
        <taxon>Rickenellaceae</taxon>
        <taxon>Rickenella</taxon>
    </lineage>
</organism>
<feature type="chain" id="PRO_5021344176" evidence="3">
    <location>
        <begin position="26"/>
        <end position="176"/>
    </location>
</feature>
<feature type="compositionally biased region" description="Low complexity" evidence="1">
    <location>
        <begin position="78"/>
        <end position="120"/>
    </location>
</feature>
<keyword evidence="2" id="KW-0812">Transmembrane</keyword>
<keyword evidence="3" id="KW-0732">Signal</keyword>
<evidence type="ECO:0000256" key="2">
    <source>
        <dbReference type="SAM" id="Phobius"/>
    </source>
</evidence>
<protein>
    <submittedName>
        <fullName evidence="4">Uncharacterized protein</fullName>
    </submittedName>
</protein>
<dbReference type="Proteomes" id="UP000294933">
    <property type="component" value="Unassembled WGS sequence"/>
</dbReference>
<feature type="compositionally biased region" description="Low complexity" evidence="1">
    <location>
        <begin position="128"/>
        <end position="140"/>
    </location>
</feature>
<evidence type="ECO:0000256" key="3">
    <source>
        <dbReference type="SAM" id="SignalP"/>
    </source>
</evidence>
<feature type="region of interest" description="Disordered" evidence="1">
    <location>
        <begin position="27"/>
        <end position="61"/>
    </location>
</feature>
<dbReference type="AlphaFoldDB" id="A0A4Y7QMI6"/>
<gene>
    <name evidence="4" type="ORF">BD410DRAFT_223482</name>
</gene>
<feature type="transmembrane region" description="Helical" evidence="2">
    <location>
        <begin position="153"/>
        <end position="175"/>
    </location>
</feature>
<dbReference type="EMBL" id="ML170157">
    <property type="protein sequence ID" value="TDL28451.1"/>
    <property type="molecule type" value="Genomic_DNA"/>
</dbReference>
<feature type="signal peptide" evidence="3">
    <location>
        <begin position="1"/>
        <end position="25"/>
    </location>
</feature>
<accession>A0A4Y7QMI6</accession>
<evidence type="ECO:0000313" key="5">
    <source>
        <dbReference type="Proteomes" id="UP000294933"/>
    </source>
</evidence>
<feature type="region of interest" description="Disordered" evidence="1">
    <location>
        <begin position="78"/>
        <end position="141"/>
    </location>
</feature>
<dbReference type="STRING" id="50990.A0A4Y7QMI6"/>
<name>A0A4Y7QMI6_9AGAM</name>
<keyword evidence="2" id="KW-0472">Membrane</keyword>
<evidence type="ECO:0000256" key="1">
    <source>
        <dbReference type="SAM" id="MobiDB-lite"/>
    </source>
</evidence>
<keyword evidence="5" id="KW-1185">Reference proteome</keyword>
<keyword evidence="2" id="KW-1133">Transmembrane helix</keyword>
<dbReference type="VEuPathDB" id="FungiDB:BD410DRAFT_223482"/>
<evidence type="ECO:0000313" key="4">
    <source>
        <dbReference type="EMBL" id="TDL28451.1"/>
    </source>
</evidence>